<dbReference type="HAMAP" id="MF_00115">
    <property type="entry name" value="MscL"/>
    <property type="match status" value="1"/>
</dbReference>
<dbReference type="AlphaFoldDB" id="A0A0S7B740"/>
<reference evidence="11" key="1">
    <citation type="submission" date="2015-07" db="EMBL/GenBank/DDBJ databases">
        <title>Draft Genome Sequences of Anaerolinea thermolimosa IMO-1, Bellilinea caldifistulae GOMI-1, Leptolinea tardivitalis YMTK-2, Levilinea saccharolytica KIBI-1,Longilinea arvoryzae KOME-1, Previously Described as Members of the Anaerolineaceae (Chloroflexi).</title>
        <authorList>
            <person name="Sekiguchi Y."/>
            <person name="Ohashi A."/>
            <person name="Matsuura N."/>
            <person name="Tourlousse M.D."/>
        </authorList>
    </citation>
    <scope>NUCLEOTIDE SEQUENCE [LARGE SCALE GENOMIC DNA]</scope>
    <source>
        <strain evidence="11">KOME-1</strain>
    </source>
</reference>
<dbReference type="PANTHER" id="PTHR30266">
    <property type="entry name" value="MECHANOSENSITIVE CHANNEL MSCL"/>
    <property type="match status" value="1"/>
</dbReference>
<comment type="similarity">
    <text evidence="2 10">Belongs to the MscL family.</text>
</comment>
<accession>A0A0S7B740</accession>
<dbReference type="SUPFAM" id="SSF81330">
    <property type="entry name" value="Gated mechanosensitive channel"/>
    <property type="match status" value="1"/>
</dbReference>
<evidence type="ECO:0000256" key="1">
    <source>
        <dbReference type="ARBA" id="ARBA00004651"/>
    </source>
</evidence>
<keyword evidence="4 10" id="KW-1003">Cell membrane</keyword>
<feature type="transmembrane region" description="Helical" evidence="10">
    <location>
        <begin position="83"/>
        <end position="101"/>
    </location>
</feature>
<dbReference type="OrthoDB" id="9810350at2"/>
<evidence type="ECO:0000256" key="3">
    <source>
        <dbReference type="ARBA" id="ARBA00022448"/>
    </source>
</evidence>
<keyword evidence="3 10" id="KW-0813">Transport</keyword>
<evidence type="ECO:0000256" key="9">
    <source>
        <dbReference type="ARBA" id="ARBA00023303"/>
    </source>
</evidence>
<feature type="transmembrane region" description="Helical" evidence="10">
    <location>
        <begin position="12"/>
        <end position="35"/>
    </location>
</feature>
<dbReference type="NCBIfam" id="TIGR00220">
    <property type="entry name" value="mscL"/>
    <property type="match status" value="1"/>
</dbReference>
<comment type="subunit">
    <text evidence="10">Homopentamer.</text>
</comment>
<evidence type="ECO:0000313" key="12">
    <source>
        <dbReference type="Proteomes" id="UP000055060"/>
    </source>
</evidence>
<keyword evidence="12" id="KW-1185">Reference proteome</keyword>
<dbReference type="GO" id="GO:0005886">
    <property type="term" value="C:plasma membrane"/>
    <property type="evidence" value="ECO:0007669"/>
    <property type="project" value="UniProtKB-SubCell"/>
</dbReference>
<dbReference type="Pfam" id="PF01741">
    <property type="entry name" value="MscL"/>
    <property type="match status" value="1"/>
</dbReference>
<keyword evidence="6 10" id="KW-1133">Transmembrane helix</keyword>
<keyword evidence="5 10" id="KW-0812">Transmembrane</keyword>
<evidence type="ECO:0000256" key="4">
    <source>
        <dbReference type="ARBA" id="ARBA00022475"/>
    </source>
</evidence>
<dbReference type="PANTHER" id="PTHR30266:SF2">
    <property type="entry name" value="LARGE-CONDUCTANCE MECHANOSENSITIVE CHANNEL"/>
    <property type="match status" value="1"/>
</dbReference>
<dbReference type="RefSeq" id="WP_075072461.1">
    <property type="nucleotide sequence ID" value="NZ_DF967972.1"/>
</dbReference>
<dbReference type="STRING" id="360412.LARV_00845"/>
<evidence type="ECO:0000256" key="6">
    <source>
        <dbReference type="ARBA" id="ARBA00022989"/>
    </source>
</evidence>
<keyword evidence="8 10" id="KW-0472">Membrane</keyword>
<evidence type="ECO:0000313" key="11">
    <source>
        <dbReference type="EMBL" id="GAP13103.1"/>
    </source>
</evidence>
<dbReference type="InterPro" id="IPR037673">
    <property type="entry name" value="MSC/AndL"/>
</dbReference>
<organism evidence="11">
    <name type="scientific">Longilinea arvoryzae</name>
    <dbReference type="NCBI Taxonomy" id="360412"/>
    <lineage>
        <taxon>Bacteria</taxon>
        <taxon>Bacillati</taxon>
        <taxon>Chloroflexota</taxon>
        <taxon>Anaerolineae</taxon>
        <taxon>Anaerolineales</taxon>
        <taxon>Anaerolineaceae</taxon>
        <taxon>Longilinea</taxon>
    </lineage>
</organism>
<evidence type="ECO:0000256" key="5">
    <source>
        <dbReference type="ARBA" id="ARBA00022692"/>
    </source>
</evidence>
<dbReference type="InterPro" id="IPR019823">
    <property type="entry name" value="Mechanosensitive_channel_CS"/>
</dbReference>
<dbReference type="EMBL" id="DF967972">
    <property type="protein sequence ID" value="GAP13103.1"/>
    <property type="molecule type" value="Genomic_DNA"/>
</dbReference>
<dbReference type="Proteomes" id="UP000055060">
    <property type="component" value="Unassembled WGS sequence"/>
</dbReference>
<name>A0A0S7B740_9CHLR</name>
<keyword evidence="9 10" id="KW-0407">Ion channel</keyword>
<evidence type="ECO:0000256" key="7">
    <source>
        <dbReference type="ARBA" id="ARBA00023065"/>
    </source>
</evidence>
<evidence type="ECO:0000256" key="2">
    <source>
        <dbReference type="ARBA" id="ARBA00007254"/>
    </source>
</evidence>
<dbReference type="InterPro" id="IPR001185">
    <property type="entry name" value="MS_channel"/>
</dbReference>
<keyword evidence="7 10" id="KW-0406">Ion transport</keyword>
<evidence type="ECO:0000256" key="8">
    <source>
        <dbReference type="ARBA" id="ARBA00023136"/>
    </source>
</evidence>
<dbReference type="InterPro" id="IPR036019">
    <property type="entry name" value="MscL_channel"/>
</dbReference>
<dbReference type="GO" id="GO:0008381">
    <property type="term" value="F:mechanosensitive monoatomic ion channel activity"/>
    <property type="evidence" value="ECO:0007669"/>
    <property type="project" value="UniProtKB-UniRule"/>
</dbReference>
<dbReference type="PRINTS" id="PR01264">
    <property type="entry name" value="MECHCHANNEL"/>
</dbReference>
<dbReference type="NCBIfam" id="NF010557">
    <property type="entry name" value="PRK13952.1"/>
    <property type="match status" value="1"/>
</dbReference>
<comment type="function">
    <text evidence="10">Channel that opens in response to stretch forces in the membrane lipid bilayer. May participate in the regulation of osmotic pressure changes within the cell.</text>
</comment>
<dbReference type="PROSITE" id="PS01327">
    <property type="entry name" value="MSCL"/>
    <property type="match status" value="1"/>
</dbReference>
<sequence>MFAEFKKFVMRGNVLDLAVAVIIGGAFGGIITSLVNDIIMPPIGMLLGRINFKDLFINLSGTPYASLADAQKAGAATINYGNFINTIINFLIIALVIFLIVRAFNKMKKPEAPAAPTTKDCPYCQTAIPIKATRCPNCTSQL</sequence>
<protein>
    <recommendedName>
        <fullName evidence="10">Large-conductance mechanosensitive channel</fullName>
    </recommendedName>
</protein>
<gene>
    <name evidence="10" type="primary">mscL</name>
    <name evidence="11" type="ORF">LARV_00845</name>
</gene>
<proteinExistence type="inferred from homology"/>
<comment type="subcellular location">
    <subcellularLocation>
        <location evidence="1 10">Cell membrane</location>
        <topology evidence="1 10">Multi-pass membrane protein</topology>
    </subcellularLocation>
</comment>
<evidence type="ECO:0000256" key="10">
    <source>
        <dbReference type="HAMAP-Rule" id="MF_00115"/>
    </source>
</evidence>
<dbReference type="Gene3D" id="1.10.1200.120">
    <property type="entry name" value="Large-conductance mechanosensitive channel, MscL, domain 1"/>
    <property type="match status" value="1"/>
</dbReference>
<dbReference type="NCBIfam" id="NF001843">
    <property type="entry name" value="PRK00567.1-4"/>
    <property type="match status" value="1"/>
</dbReference>